<comment type="caution">
    <text evidence="2">The sequence shown here is derived from an EMBL/GenBank/DDBJ whole genome shotgun (WGS) entry which is preliminary data.</text>
</comment>
<keyword evidence="1" id="KW-1133">Transmembrane helix</keyword>
<protein>
    <recommendedName>
        <fullName evidence="4">Cytochrome P450</fullName>
    </recommendedName>
</protein>
<proteinExistence type="predicted"/>
<gene>
    <name evidence="2" type="ORF">CEXT_351211</name>
</gene>
<evidence type="ECO:0000313" key="3">
    <source>
        <dbReference type="Proteomes" id="UP001054945"/>
    </source>
</evidence>
<dbReference type="AlphaFoldDB" id="A0AAV4UPI8"/>
<evidence type="ECO:0008006" key="4">
    <source>
        <dbReference type="Google" id="ProtNLM"/>
    </source>
</evidence>
<organism evidence="2 3">
    <name type="scientific">Caerostris extrusa</name>
    <name type="common">Bark spider</name>
    <name type="synonym">Caerostris bankana</name>
    <dbReference type="NCBI Taxonomy" id="172846"/>
    <lineage>
        <taxon>Eukaryota</taxon>
        <taxon>Metazoa</taxon>
        <taxon>Ecdysozoa</taxon>
        <taxon>Arthropoda</taxon>
        <taxon>Chelicerata</taxon>
        <taxon>Arachnida</taxon>
        <taxon>Araneae</taxon>
        <taxon>Araneomorphae</taxon>
        <taxon>Entelegynae</taxon>
        <taxon>Araneoidea</taxon>
        <taxon>Araneidae</taxon>
        <taxon>Caerostris</taxon>
    </lineage>
</organism>
<name>A0AAV4UPI8_CAEEX</name>
<keyword evidence="1" id="KW-0472">Membrane</keyword>
<evidence type="ECO:0000256" key="1">
    <source>
        <dbReference type="SAM" id="Phobius"/>
    </source>
</evidence>
<dbReference type="Proteomes" id="UP001054945">
    <property type="component" value="Unassembled WGS sequence"/>
</dbReference>
<keyword evidence="3" id="KW-1185">Reference proteome</keyword>
<reference evidence="2 3" key="1">
    <citation type="submission" date="2021-06" db="EMBL/GenBank/DDBJ databases">
        <title>Caerostris extrusa draft genome.</title>
        <authorList>
            <person name="Kono N."/>
            <person name="Arakawa K."/>
        </authorList>
    </citation>
    <scope>NUCLEOTIDE SEQUENCE [LARGE SCALE GENOMIC DNA]</scope>
</reference>
<dbReference type="EMBL" id="BPLR01013242">
    <property type="protein sequence ID" value="GIY59766.1"/>
    <property type="molecule type" value="Genomic_DNA"/>
</dbReference>
<accession>A0AAV4UPI8</accession>
<evidence type="ECO:0000313" key="2">
    <source>
        <dbReference type="EMBL" id="GIY59766.1"/>
    </source>
</evidence>
<keyword evidence="1" id="KW-0812">Transmembrane</keyword>
<sequence>MFEYDMYTWISIFITVAIAGFTAIYLYCTKNDSYWKKRGVPYVPRAPVNEIMKQDIGKYERAIGSFEFTTPSFVLTEPDLLRDVLVKDFHKFHEKKAIGQAKKKQSHLLPDTFENSWGSNYLVEMEAHMVHHTGLYLVTKGKANGYRISSTCRRVYGYHG</sequence>
<feature type="transmembrane region" description="Helical" evidence="1">
    <location>
        <begin position="6"/>
        <end position="28"/>
    </location>
</feature>